<evidence type="ECO:0000256" key="1">
    <source>
        <dbReference type="SAM" id="MobiDB-lite"/>
    </source>
</evidence>
<feature type="region of interest" description="Disordered" evidence="1">
    <location>
        <begin position="1120"/>
        <end position="1139"/>
    </location>
</feature>
<dbReference type="Pfam" id="PF10441">
    <property type="entry name" value="Urb2"/>
    <property type="match status" value="1"/>
</dbReference>
<sequence>MVPDSTVTLPLDAAITDKSSAQDIIRSLKNSAASLVHRLSLANTLWHSRTVYLPGKTELLLDWITVLLVRSIPTSNNNNKNNKNNNNTAAAATGNASTQNSSSRIDALAYQSSDAWSFLLTILVSVDKNLSDSLTTEQAWSLQLKVPLLPLFTAIVRWSSQNTDTDTELQLILPIAQQVFRLTTSTLAYTAGISVDQLSQLSLDVLHTLNSLADASLPVSQTLWDYSFDILTKTQYEQKLSSNQRKILSFSTQKLLPVQILLRYCLLHNSTPILSDASTLQFMAWFLSQTKHTVFHADHMLEYGQMLIDLQSRRIHSGTGDASAALDQKQGIKEILTSYPRTLLDSLGSMVNSSEPSVEGINRNRSAALEAIPIIFKCFCSSFIERGKQDLHSSVIFSLFEELYRLVFTFTPKPHSNSLASQPTASKSDLTMLGELLAVLLESDIFRPTGDVKSKAQRLLLVEIFDTLLTLAQSLKPKSEEHSPILFSWVQLIQLDFSIVADKISDMWQFVLLPKGPSSELAIDFSVILIDMFVKSRELDIMLKNVLMFFRMTPSLHGKNLKKISLLSVRCVAVLESVIRKMLPAQSMALLIQFQEELFEHYSANHLNALDSATSQSAKKRKTVSGAQSCAIILDARLVIDLICVCLEHSSTDNISQEVILEVYSRFFHNYIGPYMDMTKLTTMDGFDQIVKYRLCPALKLHSTLIRISHTYWERHVSDKAVGKQFKRIGNIAAICSDLQGWMTKIACSHVSRAVGVSSAPAAETGCRDISHRLLDLLLCEETKGLDTLPRIIAWQAVLGNIVPISSVVHADYIGRFVDALFVSIIEQPFGKLLETPAATMGRLSAELLQCAPFYEINAVRNQVVSSVLRCVRSCMRALVKKDKGISKRIGILEAFETLNTHAALSNALELVVDLASREALQLGEGTVEIASSEALQHATHLFEILLLFPTVYFTLAEREALVAISFVLETIVSTTNAALTVPEAYIRWGFAQRRVAIRFLKSRHDRILPLQHPSIMIVLLRIQSTYDQCALRLANTVVLADSVAAETGKIIRLVTHKLIEHAAEAAIDGVRSKTVADPADYLQKLCGMIASPDLSYMYAVYMLDALNWRLSLAKSANSSSSSSANVPDTTEIHPHPHSHSQFHGTIVAIIHDLVQRLYTTVMHSSLEDKRQYPQQMGAIANELCQLFKHQADSRIESLVMHISDTLQKLSENDGDIDMASNSGNDDNALCCALIPVVLVWGADVIKGVTDSTDDLDHQSGSVQRSNNNNNSNRSTANIVVDFSSKLLGWLSDAWRLLHHDKYSDSLQISLQEFYTQSVATSLCELIMSLHLDTLAMIVRDMSYSDTLEPAKLCGLMKSLSILVGVCSQAPSRTPSITPAPTLPKSHVGLQLRPLLSLILTLCVTVAETTRRAGTLSAALALAQAVVASRHLDGSLGNVSLVFSIVRAVGANCHVDLCGAQGDSSRNSMAISIFDQIYNVLSALTRHCRENVLLLAPQLVACMCALFDLFREAPSMKLTPNLGNTHRNPHRSIRSGRDRRSDHVESHLSDSEPSFPLAITSRFQTDDESGFSAAPYRVFSKSTPLSAECAKSLSRLLVSMTQKPHSLSLLFPGTTTSQKQTKTQTRNHLVDEMHSQQDKLVRPFDKHAPFVLSHVVRIQTSARPLAFDAKEALLEGIYALLDLCTSHGRNAVLASIASPSSSLFASDSNDRSAASFIFKEFVKGWESNYKYTGKA</sequence>
<feature type="domain" description="Nucleolar 27S pre-rRNA processing Urb2/Npa2 C-terminal" evidence="2">
    <location>
        <begin position="1425"/>
        <end position="1734"/>
    </location>
</feature>
<feature type="compositionally biased region" description="Basic and acidic residues" evidence="1">
    <location>
        <begin position="1535"/>
        <end position="1550"/>
    </location>
</feature>
<evidence type="ECO:0000313" key="3">
    <source>
        <dbReference type="EMBL" id="KAH6585726.1"/>
    </source>
</evidence>
<evidence type="ECO:0000259" key="2">
    <source>
        <dbReference type="Pfam" id="PF10441"/>
    </source>
</evidence>
<accession>A0ABQ8ES94</accession>
<feature type="region of interest" description="Disordered" evidence="1">
    <location>
        <begin position="1520"/>
        <end position="1553"/>
    </location>
</feature>
<organism evidence="3 4">
    <name type="scientific">Batrachochytrium salamandrivorans</name>
    <dbReference type="NCBI Taxonomy" id="1357716"/>
    <lineage>
        <taxon>Eukaryota</taxon>
        <taxon>Fungi</taxon>
        <taxon>Fungi incertae sedis</taxon>
        <taxon>Chytridiomycota</taxon>
        <taxon>Chytridiomycota incertae sedis</taxon>
        <taxon>Chytridiomycetes</taxon>
        <taxon>Rhizophydiales</taxon>
        <taxon>Rhizophydiales incertae sedis</taxon>
        <taxon>Batrachochytrium</taxon>
    </lineage>
</organism>
<comment type="caution">
    <text evidence="3">The sequence shown here is derived from an EMBL/GenBank/DDBJ whole genome shotgun (WGS) entry which is preliminary data.</text>
</comment>
<proteinExistence type="predicted"/>
<dbReference type="EMBL" id="JAFCIX010000579">
    <property type="protein sequence ID" value="KAH6585726.1"/>
    <property type="molecule type" value="Genomic_DNA"/>
</dbReference>
<name>A0ABQ8ES94_9FUNG</name>
<dbReference type="PANTHER" id="PTHR15682:SF2">
    <property type="entry name" value="UNHEALTHY RIBOSOME BIOGENESIS PROTEIN 2 HOMOLOG"/>
    <property type="match status" value="1"/>
</dbReference>
<protein>
    <recommendedName>
        <fullName evidence="2">Nucleolar 27S pre-rRNA processing Urb2/Npa2 C-terminal domain-containing protein</fullName>
    </recommendedName>
</protein>
<dbReference type="InterPro" id="IPR052609">
    <property type="entry name" value="Ribosome_Biogenesis_Reg"/>
</dbReference>
<evidence type="ECO:0000313" key="4">
    <source>
        <dbReference type="Proteomes" id="UP001648503"/>
    </source>
</evidence>
<gene>
    <name evidence="3" type="ORF">BASA50_001061</name>
</gene>
<dbReference type="PANTHER" id="PTHR15682">
    <property type="entry name" value="UNHEALTHY RIBOSOME BIOGENESIS PROTEIN 2 HOMOLOG"/>
    <property type="match status" value="1"/>
</dbReference>
<keyword evidence="4" id="KW-1185">Reference proteome</keyword>
<reference evidence="3 4" key="1">
    <citation type="submission" date="2021-02" db="EMBL/GenBank/DDBJ databases">
        <title>Variation within the Batrachochytrium salamandrivorans European outbreak.</title>
        <authorList>
            <person name="Kelly M."/>
            <person name="Pasmans F."/>
            <person name="Shea T.P."/>
            <person name="Munoz J.F."/>
            <person name="Carranza S."/>
            <person name="Cuomo C.A."/>
            <person name="Martel A."/>
        </authorList>
    </citation>
    <scope>NUCLEOTIDE SEQUENCE [LARGE SCALE GENOMIC DNA]</scope>
    <source>
        <strain evidence="3 4">AMFP18/2</strain>
    </source>
</reference>
<dbReference type="InterPro" id="IPR018849">
    <property type="entry name" value="Urb2/Npa2_C"/>
</dbReference>
<feature type="region of interest" description="Disordered" evidence="1">
    <location>
        <begin position="75"/>
        <end position="98"/>
    </location>
</feature>
<dbReference type="Proteomes" id="UP001648503">
    <property type="component" value="Unassembled WGS sequence"/>
</dbReference>